<sequence length="521" mass="60726">MLLSVVYFAGRCQDITAAEKQLILNLNIFSNDAEKKYFKEIASSGSTDLFQLMLVAGNTNRPATINASERIETFIQRRSEQGKEYSSKEIKKLYGEIHQVFFTQYVDNPFFAQIFINGNYNCATASALYAILLNKLNIEYSIREKPTHVYIVVAPSSQNIVYETTAPGAMVMQLNESAKTKFLEYLHDNKLIGKEEWENSDKNALFEKYFYGDNEINLQQLCGLLYYNLGIEAAQKEDYANSYKNFEKAYFLHPGSRMKYFVSMTLATHLYKAVNLSEEEKLAAMNRYMQVGDSAAAKEMIGDFFEKVSKKYLFQYPDMLRYVTIYNSIVNVVKDSAFLRYIHHDHYVDMAHYYTIKEDLDSIKPYLDSLYSMNTSDLLVKEQITTTIYNMVRKLPEGKEAALALKEHFKSYPFLKSNSNLQEYYVYSIVMEIAKKYGADNEKEGRIYLEDLKAFLDEQPQLARRSEKYLEAMVPDVCSYYARKKNYKTVKEFLLYFKKLLPDNEEVNRRLTNVEIRVKQQ</sequence>
<dbReference type="AlphaFoldDB" id="A0A1V9FRK3"/>
<dbReference type="STRING" id="1703345.A3860_04395"/>
<organism evidence="2 3">
    <name type="scientific">Niastella vici</name>
    <dbReference type="NCBI Taxonomy" id="1703345"/>
    <lineage>
        <taxon>Bacteria</taxon>
        <taxon>Pseudomonadati</taxon>
        <taxon>Bacteroidota</taxon>
        <taxon>Chitinophagia</taxon>
        <taxon>Chitinophagales</taxon>
        <taxon>Chitinophagaceae</taxon>
        <taxon>Niastella</taxon>
    </lineage>
</organism>
<protein>
    <submittedName>
        <fullName evidence="2">Uncharacterized protein</fullName>
    </submittedName>
</protein>
<evidence type="ECO:0000313" key="2">
    <source>
        <dbReference type="EMBL" id="OQP60972.1"/>
    </source>
</evidence>
<dbReference type="InterPro" id="IPR019734">
    <property type="entry name" value="TPR_rpt"/>
</dbReference>
<proteinExistence type="predicted"/>
<keyword evidence="3" id="KW-1185">Reference proteome</keyword>
<accession>A0A1V9FRK3</accession>
<evidence type="ECO:0000313" key="3">
    <source>
        <dbReference type="Proteomes" id="UP000192796"/>
    </source>
</evidence>
<gene>
    <name evidence="2" type="ORF">A3860_04395</name>
</gene>
<dbReference type="Proteomes" id="UP000192796">
    <property type="component" value="Unassembled WGS sequence"/>
</dbReference>
<dbReference type="PROSITE" id="PS50005">
    <property type="entry name" value="TPR"/>
    <property type="match status" value="1"/>
</dbReference>
<reference evidence="2 3" key="1">
    <citation type="submission" date="2016-03" db="EMBL/GenBank/DDBJ databases">
        <title>Niastella vici sp. nov., isolated from farmland soil.</title>
        <authorList>
            <person name="Chen L."/>
            <person name="Wang D."/>
            <person name="Yang S."/>
            <person name="Wang G."/>
        </authorList>
    </citation>
    <scope>NUCLEOTIDE SEQUENCE [LARGE SCALE GENOMIC DNA]</scope>
    <source>
        <strain evidence="2 3">DJ57</strain>
    </source>
</reference>
<comment type="caution">
    <text evidence="2">The sequence shown here is derived from an EMBL/GenBank/DDBJ whole genome shotgun (WGS) entry which is preliminary data.</text>
</comment>
<feature type="repeat" description="TPR" evidence="1">
    <location>
        <begin position="223"/>
        <end position="256"/>
    </location>
</feature>
<evidence type="ECO:0000256" key="1">
    <source>
        <dbReference type="PROSITE-ProRule" id="PRU00339"/>
    </source>
</evidence>
<keyword evidence="1" id="KW-0802">TPR repeat</keyword>
<name>A0A1V9FRK3_9BACT</name>
<dbReference type="EMBL" id="LVYD01000058">
    <property type="protein sequence ID" value="OQP60972.1"/>
    <property type="molecule type" value="Genomic_DNA"/>
</dbReference>